<evidence type="ECO:0000313" key="2">
    <source>
        <dbReference type="EnsemblPlants" id="TraesCS6B02G030400.1"/>
    </source>
</evidence>
<dbReference type="InterPro" id="IPR050905">
    <property type="entry name" value="Plant_NBS-LRR"/>
</dbReference>
<dbReference type="Pfam" id="PF23247">
    <property type="entry name" value="LRR_RPS2"/>
    <property type="match status" value="1"/>
</dbReference>
<dbReference type="SUPFAM" id="SSF52058">
    <property type="entry name" value="L domain-like"/>
    <property type="match status" value="1"/>
</dbReference>
<dbReference type="KEGG" id="taes:123135449"/>
<dbReference type="Gramene" id="TraesCS6B03G0068200.1">
    <property type="protein sequence ID" value="TraesCS6B03G0068200.1.CDS"/>
    <property type="gene ID" value="TraesCS6B03G0068200"/>
</dbReference>
<protein>
    <recommendedName>
        <fullName evidence="1">Disease resistance protein At4g27190-like leucine-rich repeats domain-containing protein</fullName>
    </recommendedName>
</protein>
<dbReference type="InterPro" id="IPR057135">
    <property type="entry name" value="At4g27190-like_LRR"/>
</dbReference>
<dbReference type="Gene3D" id="3.80.10.10">
    <property type="entry name" value="Ribonuclease Inhibitor"/>
    <property type="match status" value="2"/>
</dbReference>
<organism evidence="2">
    <name type="scientific">Triticum aestivum</name>
    <name type="common">Wheat</name>
    <dbReference type="NCBI Taxonomy" id="4565"/>
    <lineage>
        <taxon>Eukaryota</taxon>
        <taxon>Viridiplantae</taxon>
        <taxon>Streptophyta</taxon>
        <taxon>Embryophyta</taxon>
        <taxon>Tracheophyta</taxon>
        <taxon>Spermatophyta</taxon>
        <taxon>Magnoliopsida</taxon>
        <taxon>Liliopsida</taxon>
        <taxon>Poales</taxon>
        <taxon>Poaceae</taxon>
        <taxon>BOP clade</taxon>
        <taxon>Pooideae</taxon>
        <taxon>Triticodae</taxon>
        <taxon>Triticeae</taxon>
        <taxon>Triticinae</taxon>
        <taxon>Triticum</taxon>
    </lineage>
</organism>
<name>A0A3B6PGA2_WHEAT</name>
<reference evidence="2" key="2">
    <citation type="submission" date="2018-10" db="UniProtKB">
        <authorList>
            <consortium name="EnsemblPlants"/>
        </authorList>
    </citation>
    <scope>IDENTIFICATION</scope>
</reference>
<dbReference type="PaxDb" id="4565-Traes_6BS_05CFE1084.2"/>
<evidence type="ECO:0000313" key="3">
    <source>
        <dbReference type="Proteomes" id="UP000019116"/>
    </source>
</evidence>
<gene>
    <name evidence="2" type="primary">LOC123135449</name>
</gene>
<reference evidence="2" key="1">
    <citation type="submission" date="2018-08" db="EMBL/GenBank/DDBJ databases">
        <authorList>
            <person name="Rossello M."/>
        </authorList>
    </citation>
    <scope>NUCLEOTIDE SEQUENCE [LARGE SCALE GENOMIC DNA]</scope>
    <source>
        <strain evidence="2">cv. Chinese Spring</strain>
    </source>
</reference>
<dbReference type="GeneID" id="123135449"/>
<dbReference type="EnsemblPlants" id="TraesCS6B02G030400.1">
    <property type="protein sequence ID" value="TraesCS6B02G030400.1"/>
    <property type="gene ID" value="TraesCS6B02G030400"/>
</dbReference>
<feature type="domain" description="Disease resistance protein At4g27190-like leucine-rich repeats" evidence="1">
    <location>
        <begin position="832"/>
        <end position="944"/>
    </location>
</feature>
<dbReference type="InterPro" id="IPR032675">
    <property type="entry name" value="LRR_dom_sf"/>
</dbReference>
<dbReference type="Gramene" id="TraesCS6B02G030400.1">
    <property type="protein sequence ID" value="TraesCS6B02G030400.1"/>
    <property type="gene ID" value="TraesCS6B02G030400"/>
</dbReference>
<sequence>MRTEVIKADTIDVAVKRILNELNESRQNVIYFDGWEGLGASSVLRDIARRLELKEPTRPPGLDFEQVFHIDCSKWESTRALQREIAEQLKLPNWVMKMFDNQDEEDDFNGIIDQSSRTEIADVAIEIQRSIQGRRFLAVLHNGSNEDIDISRLGLSVYPYLTNKVVWTFQGRFRMDPKMVDSVKKSKTTDVIVSASSDVRDPRELWLYLVHQEAVEVSFNKHGHCIINPEIAAECVLYMLKQSWISSQCHMIEYDWAIHSSNYWACDGIIALTEIDQSWQVSNALQRELLLLLDMDNRPNGDESRVVPSSSHLARSVECMPYWISTTTCGLVVSPSGAIPDNLFQNTHRLGVLKLSRCTFSFSSPPFLCCQSLRFLWLENCKDLVTSTSTTNHHPRDAHKEQELESSSTTSWECFQSLWVLDLRYTDWDQILSARVLDVMTQVRELNVMGARNWDISHIRGWLCNIRKLRITKSTCFFNNNVFSEMENMELLDFSGNHITQGMTCLSGPASTSLKSVIIDGCDGLENISFRGCKELSNVLLKGLFRGLEELELSGTRVKVLNLTGMEARSLPRQIIILGCEKLRAILWPLSMKKEGLPKVLHINTTSPSVTTYRGEAPPVHPHADLSLHQQKEEIFKGGWRICITDARLLSSLSPIERFLIGLHVHIDICPAVNIGGSSDKLVQVHLHTSTLMDSKYRDVLKEGPVAAMMMCDGPKIQRHWNNQVTCFIKLVMHGQGNRLLEDAAGASTSALLLPKFLCELATSLHVYDNLSITSIPGPPQGSKWSGLRWCCVERCPRLHTLFQRPPRDTRLSGLSDLGTLWASKLLSALYMWDNPVESNFVRLILLHLDHCPRLVHGIPLSRFWDRYTMRWLETIEIVYCGDIREVFPLSPERHEQDKIRVFRDLRRIHLHELPKLQRICGFRMSAPKLETIKIRGCWSLKRVPAIGRNTKPPKVDCEKEWWDNLEWDGLEKYHHPSLYEPSHSLYYKAQLPRGTVLR</sequence>
<dbReference type="AlphaFoldDB" id="A0A3B6PGA2"/>
<dbReference type="Proteomes" id="UP000019116">
    <property type="component" value="Chromosome 6B"/>
</dbReference>
<accession>A0A3B6PGA2</accession>
<dbReference type="OrthoDB" id="672801at2759"/>
<dbReference type="RefSeq" id="XP_044410466.1">
    <property type="nucleotide sequence ID" value="XM_044554531.1"/>
</dbReference>
<proteinExistence type="predicted"/>
<dbReference type="OMA" id="VAPVICP"/>
<keyword evidence="3" id="KW-1185">Reference proteome</keyword>
<evidence type="ECO:0000259" key="1">
    <source>
        <dbReference type="Pfam" id="PF23247"/>
    </source>
</evidence>
<dbReference type="PANTHER" id="PTHR33463">
    <property type="entry name" value="NB-ARC DOMAIN-CONTAINING PROTEIN-RELATED"/>
    <property type="match status" value="1"/>
</dbReference>
<dbReference type="PANTHER" id="PTHR33463:SF34">
    <property type="entry name" value="DISEASE RESISTANCE PROTEIN RPS2"/>
    <property type="match status" value="1"/>
</dbReference>